<dbReference type="GO" id="GO:0016042">
    <property type="term" value="P:lipid catabolic process"/>
    <property type="evidence" value="ECO:0007669"/>
    <property type="project" value="UniProtKB-KW"/>
</dbReference>
<sequence>MRFWNNVHLPLPEGPYIPGCIDVMTGYSKEGTFIRLHYPSNRLKQDPTKWINWAPDPEYVQGFSAVTRVWVFVIRFLLWLYSGTLKIPVLWEAPVADNTKMPVILFSHGFGASRFICSTLCYELASHGFLVASVEHRDTSACASYYYQSEQDCAKDKKTWVLHQFMDLSNMGPEHYKIRNAQIKLRRQECVNALNLLEEINKGTALNILPCKLPLSVFKDNLDFTNLCMMGHSFGGATSLLTLDSDPRLKMGVILDGWMFSIKNELLCIPQPLLFLNTQTFHIKSNLTALGKIIQESPRLPRTVFTVLKTNHESQTDSPTALGFWMDWFLRKLDHEKALRLQSHMVLRFLNQTTGFPKDASASDKYIAQFSSIILDGLQDFSITPRRPFTFGLSTSPSQQELKQR</sequence>
<dbReference type="EMBL" id="HBUF01360487">
    <property type="protein sequence ID" value="CAG6720421.1"/>
    <property type="molecule type" value="Transcribed_RNA"/>
</dbReference>
<dbReference type="PANTHER" id="PTHR10272:SF0">
    <property type="entry name" value="PLATELET-ACTIVATING FACTOR ACETYLHYDROLASE"/>
    <property type="match status" value="1"/>
</dbReference>
<keyword evidence="3 5" id="KW-0442">Lipid degradation</keyword>
<dbReference type="PANTHER" id="PTHR10272">
    <property type="entry name" value="PLATELET-ACTIVATING FACTOR ACETYLHYDROLASE"/>
    <property type="match status" value="1"/>
</dbReference>
<evidence type="ECO:0000256" key="2">
    <source>
        <dbReference type="ARBA" id="ARBA00022801"/>
    </source>
</evidence>
<evidence type="ECO:0000256" key="4">
    <source>
        <dbReference type="ARBA" id="ARBA00023098"/>
    </source>
</evidence>
<keyword evidence="2 5" id="KW-0378">Hydrolase</keyword>
<protein>
    <recommendedName>
        <fullName evidence="1 5">1-alkyl-2-acetylglycerophosphocholine esterase</fullName>
        <ecNumber evidence="1 5">3.1.1.47</ecNumber>
    </recommendedName>
</protein>
<comment type="catalytic activity">
    <reaction evidence="5">
        <text>a 1-O-alkyl-2-acetyl-sn-glycero-3-phosphocholine + H2O = a 1-O-alkyl-sn-glycero-3-phosphocholine + acetate + H(+)</text>
        <dbReference type="Rhea" id="RHEA:17777"/>
        <dbReference type="ChEBI" id="CHEBI:15377"/>
        <dbReference type="ChEBI" id="CHEBI:15378"/>
        <dbReference type="ChEBI" id="CHEBI:30089"/>
        <dbReference type="ChEBI" id="CHEBI:30909"/>
        <dbReference type="ChEBI" id="CHEBI:36707"/>
        <dbReference type="EC" id="3.1.1.47"/>
    </reaction>
</comment>
<feature type="active site" description="Nucleophile" evidence="6">
    <location>
        <position position="233"/>
    </location>
</feature>
<dbReference type="GO" id="GO:0003847">
    <property type="term" value="F:1-alkyl-2-acetylglycerophosphocholine esterase activity"/>
    <property type="evidence" value="ECO:0007669"/>
    <property type="project" value="UniProtKB-UniRule"/>
</dbReference>
<accession>A0A8D8VBD8</accession>
<dbReference type="PIRSF" id="PIRSF018169">
    <property type="entry name" value="PAF_acetylhydrolase"/>
    <property type="match status" value="1"/>
</dbReference>
<organism evidence="7">
    <name type="scientific">Cacopsylla melanoneura</name>
    <dbReference type="NCBI Taxonomy" id="428564"/>
    <lineage>
        <taxon>Eukaryota</taxon>
        <taxon>Metazoa</taxon>
        <taxon>Ecdysozoa</taxon>
        <taxon>Arthropoda</taxon>
        <taxon>Hexapoda</taxon>
        <taxon>Insecta</taxon>
        <taxon>Pterygota</taxon>
        <taxon>Neoptera</taxon>
        <taxon>Paraneoptera</taxon>
        <taxon>Hemiptera</taxon>
        <taxon>Sternorrhyncha</taxon>
        <taxon>Psylloidea</taxon>
        <taxon>Psyllidae</taxon>
        <taxon>Psyllinae</taxon>
        <taxon>Cacopsylla</taxon>
    </lineage>
</organism>
<evidence type="ECO:0000256" key="1">
    <source>
        <dbReference type="ARBA" id="ARBA00013201"/>
    </source>
</evidence>
<dbReference type="InterPro" id="IPR016715">
    <property type="entry name" value="PAF_acetylhydro_eukaryote"/>
</dbReference>
<feature type="active site" description="Charge relay system" evidence="6">
    <location>
        <position position="312"/>
    </location>
</feature>
<evidence type="ECO:0000256" key="3">
    <source>
        <dbReference type="ARBA" id="ARBA00022963"/>
    </source>
</evidence>
<dbReference type="InterPro" id="IPR029058">
    <property type="entry name" value="AB_hydrolase_fold"/>
</dbReference>
<feature type="active site" description="Charge relay system" evidence="6">
    <location>
        <position position="256"/>
    </location>
</feature>
<dbReference type="Gene3D" id="3.40.50.1820">
    <property type="entry name" value="alpha/beta hydrolase"/>
    <property type="match status" value="1"/>
</dbReference>
<evidence type="ECO:0000256" key="6">
    <source>
        <dbReference type="PIRSR" id="PIRSR018169-1"/>
    </source>
</evidence>
<name>A0A8D8VBD8_9HEMI</name>
<dbReference type="AlphaFoldDB" id="A0A8D8VBD8"/>
<keyword evidence="4 5" id="KW-0443">Lipid metabolism</keyword>
<proteinExistence type="predicted"/>
<evidence type="ECO:0000313" key="7">
    <source>
        <dbReference type="EMBL" id="CAG6720421.1"/>
    </source>
</evidence>
<dbReference type="EMBL" id="HBUF01360486">
    <property type="protein sequence ID" value="CAG6720418.1"/>
    <property type="molecule type" value="Transcribed_RNA"/>
</dbReference>
<reference evidence="7" key="1">
    <citation type="submission" date="2021-05" db="EMBL/GenBank/DDBJ databases">
        <authorList>
            <person name="Alioto T."/>
            <person name="Alioto T."/>
            <person name="Gomez Garrido J."/>
        </authorList>
    </citation>
    <scope>NUCLEOTIDE SEQUENCE</scope>
</reference>
<dbReference type="Pfam" id="PF03403">
    <property type="entry name" value="PAF-AH_p_II"/>
    <property type="match status" value="1"/>
</dbReference>
<dbReference type="EC" id="3.1.1.47" evidence="1 5"/>
<evidence type="ECO:0000256" key="5">
    <source>
        <dbReference type="PIRNR" id="PIRNR018169"/>
    </source>
</evidence>
<dbReference type="SUPFAM" id="SSF53474">
    <property type="entry name" value="alpha/beta-Hydrolases"/>
    <property type="match status" value="1"/>
</dbReference>